<dbReference type="AlphaFoldDB" id="A0A2T0S8Y1"/>
<dbReference type="PANTHER" id="PTHR45138">
    <property type="entry name" value="REGULATORY COMPONENTS OF SENSORY TRANSDUCTION SYSTEM"/>
    <property type="match status" value="1"/>
</dbReference>
<dbReference type="EMBL" id="PVZG01000005">
    <property type="protein sequence ID" value="PRY29880.1"/>
    <property type="molecule type" value="Genomic_DNA"/>
</dbReference>
<dbReference type="InterPro" id="IPR043128">
    <property type="entry name" value="Rev_trsase/Diguanyl_cyclase"/>
</dbReference>
<reference evidence="2 3" key="1">
    <citation type="submission" date="2018-03" db="EMBL/GenBank/DDBJ databases">
        <title>Genomic Encyclopedia of Archaeal and Bacterial Type Strains, Phase II (KMG-II): from individual species to whole genera.</title>
        <authorList>
            <person name="Goeker M."/>
        </authorList>
    </citation>
    <scope>NUCLEOTIDE SEQUENCE [LARGE SCALE GENOMIC DNA]</scope>
    <source>
        <strain evidence="2 3">DSM 45348</strain>
    </source>
</reference>
<dbReference type="SMART" id="SM00065">
    <property type="entry name" value="GAF"/>
    <property type="match status" value="1"/>
</dbReference>
<dbReference type="InterPro" id="IPR003018">
    <property type="entry name" value="GAF"/>
</dbReference>
<dbReference type="PANTHER" id="PTHR45138:SF9">
    <property type="entry name" value="DIGUANYLATE CYCLASE DGCM-RELATED"/>
    <property type="match status" value="1"/>
</dbReference>
<dbReference type="NCBIfam" id="TIGR00254">
    <property type="entry name" value="GGDEF"/>
    <property type="match status" value="1"/>
</dbReference>
<dbReference type="InterPro" id="IPR029016">
    <property type="entry name" value="GAF-like_dom_sf"/>
</dbReference>
<gene>
    <name evidence="2" type="ORF">CLV70_10548</name>
</gene>
<dbReference type="GO" id="GO:0043709">
    <property type="term" value="P:cell adhesion involved in single-species biofilm formation"/>
    <property type="evidence" value="ECO:0007669"/>
    <property type="project" value="TreeGrafter"/>
</dbReference>
<dbReference type="InterPro" id="IPR029787">
    <property type="entry name" value="Nucleotide_cyclase"/>
</dbReference>
<comment type="caution">
    <text evidence="2">The sequence shown here is derived from an EMBL/GenBank/DDBJ whole genome shotgun (WGS) entry which is preliminary data.</text>
</comment>
<keyword evidence="3" id="KW-1185">Reference proteome</keyword>
<dbReference type="GO" id="GO:1902201">
    <property type="term" value="P:negative regulation of bacterial-type flagellum-dependent cell motility"/>
    <property type="evidence" value="ECO:0007669"/>
    <property type="project" value="TreeGrafter"/>
</dbReference>
<dbReference type="SUPFAM" id="SSF55073">
    <property type="entry name" value="Nucleotide cyclase"/>
    <property type="match status" value="1"/>
</dbReference>
<proteinExistence type="predicted"/>
<evidence type="ECO:0000313" key="2">
    <source>
        <dbReference type="EMBL" id="PRY29880.1"/>
    </source>
</evidence>
<dbReference type="CDD" id="cd01949">
    <property type="entry name" value="GGDEF"/>
    <property type="match status" value="1"/>
</dbReference>
<dbReference type="OrthoDB" id="9772100at2"/>
<dbReference type="FunFam" id="3.30.70.270:FF:000001">
    <property type="entry name" value="Diguanylate cyclase domain protein"/>
    <property type="match status" value="1"/>
</dbReference>
<protein>
    <submittedName>
        <fullName evidence="2">Diguanylate cyclase (GGDEF)-like protein</fullName>
    </submittedName>
</protein>
<feature type="domain" description="GGDEF" evidence="1">
    <location>
        <begin position="616"/>
        <end position="752"/>
    </location>
</feature>
<dbReference type="InterPro" id="IPR000160">
    <property type="entry name" value="GGDEF_dom"/>
</dbReference>
<dbReference type="GO" id="GO:0052621">
    <property type="term" value="F:diguanylate cyclase activity"/>
    <property type="evidence" value="ECO:0007669"/>
    <property type="project" value="TreeGrafter"/>
</dbReference>
<dbReference type="GO" id="GO:0005886">
    <property type="term" value="C:plasma membrane"/>
    <property type="evidence" value="ECO:0007669"/>
    <property type="project" value="TreeGrafter"/>
</dbReference>
<dbReference type="Pfam" id="PF00990">
    <property type="entry name" value="GGDEF"/>
    <property type="match status" value="1"/>
</dbReference>
<name>A0A2T0S8Y1_9ACTN</name>
<accession>A0A2T0S8Y1</accession>
<dbReference type="Gene3D" id="3.30.450.40">
    <property type="match status" value="1"/>
</dbReference>
<dbReference type="RefSeq" id="WP_146164045.1">
    <property type="nucleotide sequence ID" value="NZ_PVZG01000005.1"/>
</dbReference>
<dbReference type="PROSITE" id="PS50887">
    <property type="entry name" value="GGDEF"/>
    <property type="match status" value="1"/>
</dbReference>
<dbReference type="SMART" id="SM00267">
    <property type="entry name" value="GGDEF"/>
    <property type="match status" value="1"/>
</dbReference>
<evidence type="ECO:0000259" key="1">
    <source>
        <dbReference type="PROSITE" id="PS50887"/>
    </source>
</evidence>
<organism evidence="2 3">
    <name type="scientific">Pseudosporangium ferrugineum</name>
    <dbReference type="NCBI Taxonomy" id="439699"/>
    <lineage>
        <taxon>Bacteria</taxon>
        <taxon>Bacillati</taxon>
        <taxon>Actinomycetota</taxon>
        <taxon>Actinomycetes</taxon>
        <taxon>Micromonosporales</taxon>
        <taxon>Micromonosporaceae</taxon>
        <taxon>Pseudosporangium</taxon>
    </lineage>
</organism>
<dbReference type="Gene3D" id="3.30.70.270">
    <property type="match status" value="1"/>
</dbReference>
<dbReference type="Pfam" id="PF01590">
    <property type="entry name" value="GAF"/>
    <property type="match status" value="1"/>
</dbReference>
<dbReference type="Proteomes" id="UP000239209">
    <property type="component" value="Unassembled WGS sequence"/>
</dbReference>
<dbReference type="InterPro" id="IPR050469">
    <property type="entry name" value="Diguanylate_Cyclase"/>
</dbReference>
<sequence>MTGRMPVSLWITLDSSRIWRRHGPSAELAAVLGVLGLLVMQLRGEYRPGFRAGRHMLAYSEARGSEVLTATLRHRYVMQVLPWTAPLDRIIEQLRSSYEGLVRGGDLQMASTTSFAVLPATLECGRSVESLAAEIEAAAAFAGRTGNGFSQPVIAAYRQLARALQGRTAAPGSLEEDGFAEAEHLSRVSSHRPGLAHYHLCRSLAAALFGDWGALERHTRIQSEALARQPVPGYPLALVHVLRALSCAGQLRRDPGPEAARALGDELGRARDWLAARAGDAPENFRHLLHLVEAERAWAGGDPLTALAAGDAALAAVEAVQRPWHRAFILERTAALHEAYGLHRSARQLLAEARRAYLDWGADGKVRQLDESFPELRAAAPRGAPAGGRGGSIRADVVDTLAILRASQALSSATGLVQLQAAMTEQLTALTGAADVVLALRNGDDWFVPAGPRTGDSAVPVEEAGRRGLVPLTAFRYARRTGEPLLVDDATRDDRFARDPYLAGAERCSLLVMPIFHHDVPQAMLVLSNLYAGGVFTTDRLDAVTLIAGQLAVSLNNALLYASLEERVAERTRALAAANDQLERLSVTDALTCLPNRRAFQRVAAEAWGRLVHTGSPFAVAMIDIDFFKPYNDRNGHQAGDGCLRRVAGALGASVRDASDLACRYGGEEFVLVLADSDEAQAAAVAERARAGVEALRIPHPDNPAGVVTVSVGLAVASDAADGTADALLARADAALYAAKERGRNRVGRALSVYR</sequence>
<dbReference type="SUPFAM" id="SSF55781">
    <property type="entry name" value="GAF domain-like"/>
    <property type="match status" value="1"/>
</dbReference>
<evidence type="ECO:0000313" key="3">
    <source>
        <dbReference type="Proteomes" id="UP000239209"/>
    </source>
</evidence>